<accession>A0ABQ1TSR0</accession>
<proteinExistence type="predicted"/>
<comment type="caution">
    <text evidence="3">The sequence shown here is derived from an EMBL/GenBank/DDBJ whole genome shotgun (WGS) entry which is preliminary data.</text>
</comment>
<dbReference type="RefSeq" id="WP_188811468.1">
    <property type="nucleotide sequence ID" value="NZ_BMHT01000002.1"/>
</dbReference>
<feature type="transmembrane region" description="Helical" evidence="1">
    <location>
        <begin position="147"/>
        <end position="173"/>
    </location>
</feature>
<organism evidence="3 4">
    <name type="scientific">Hymenobacter cavernae</name>
    <dbReference type="NCBI Taxonomy" id="2044852"/>
    <lineage>
        <taxon>Bacteria</taxon>
        <taxon>Pseudomonadati</taxon>
        <taxon>Bacteroidota</taxon>
        <taxon>Cytophagia</taxon>
        <taxon>Cytophagales</taxon>
        <taxon>Hymenobacteraceae</taxon>
        <taxon>Hymenobacter</taxon>
    </lineage>
</organism>
<dbReference type="InterPro" id="IPR009597">
    <property type="entry name" value="DUF1206"/>
</dbReference>
<protein>
    <submittedName>
        <fullName evidence="3">Membrane protein</fullName>
    </submittedName>
</protein>
<name>A0ABQ1TSR0_9BACT</name>
<evidence type="ECO:0000259" key="2">
    <source>
        <dbReference type="Pfam" id="PF06724"/>
    </source>
</evidence>
<keyword evidence="1" id="KW-1133">Transmembrane helix</keyword>
<keyword evidence="1" id="KW-0812">Transmembrane</keyword>
<feature type="transmembrane region" description="Helical" evidence="1">
    <location>
        <begin position="106"/>
        <end position="127"/>
    </location>
</feature>
<feature type="transmembrane region" description="Helical" evidence="1">
    <location>
        <begin position="65"/>
        <end position="86"/>
    </location>
</feature>
<keyword evidence="4" id="KW-1185">Reference proteome</keyword>
<feature type="transmembrane region" description="Helical" evidence="1">
    <location>
        <begin position="205"/>
        <end position="224"/>
    </location>
</feature>
<gene>
    <name evidence="3" type="ORF">GCM10011383_09070</name>
</gene>
<evidence type="ECO:0000313" key="3">
    <source>
        <dbReference type="EMBL" id="GGF00393.1"/>
    </source>
</evidence>
<keyword evidence="1" id="KW-0472">Membrane</keyword>
<dbReference type="Proteomes" id="UP000632273">
    <property type="component" value="Unassembled WGS sequence"/>
</dbReference>
<evidence type="ECO:0000256" key="1">
    <source>
        <dbReference type="SAM" id="Phobius"/>
    </source>
</evidence>
<feature type="transmembrane region" description="Helical" evidence="1">
    <location>
        <begin position="244"/>
        <end position="265"/>
    </location>
</feature>
<feature type="domain" description="DUF1206" evidence="2">
    <location>
        <begin position="203"/>
        <end position="269"/>
    </location>
</feature>
<feature type="transmembrane region" description="Helical" evidence="1">
    <location>
        <begin position="24"/>
        <end position="45"/>
    </location>
</feature>
<dbReference type="Pfam" id="PF06724">
    <property type="entry name" value="DUF1206"/>
    <property type="match status" value="3"/>
</dbReference>
<evidence type="ECO:0000313" key="4">
    <source>
        <dbReference type="Proteomes" id="UP000632273"/>
    </source>
</evidence>
<feature type="domain" description="DUF1206" evidence="2">
    <location>
        <begin position="106"/>
        <end position="177"/>
    </location>
</feature>
<dbReference type="EMBL" id="BMHT01000002">
    <property type="protein sequence ID" value="GGF00393.1"/>
    <property type="molecule type" value="Genomic_DNA"/>
</dbReference>
<sequence length="275" mass="28637">MALSVSPTLPSPSEGIRTLARFGFAAKGIVYFLLGGLALLAATGIKGGQTADKQKAVLTIQALPLGRWLLGLVALGLAGYVIWRFVQAVRDTENNGSKPVGLAKRLGYAGSGVVYAALALYAGRAALQGAPTSSGGDTNRQTLVAKALALPLGEWLVGAAALATIGIGLYQIYRAYAGKFKKHVDSSSLSSEQKQIVERTGQAGYTARGIVLGILGYFLLQAALNSNSQEVHGTEGAFDLLSSMGPAVLGIVALGLMAYGVYQIVRARYPVLQVR</sequence>
<feature type="domain" description="DUF1206" evidence="2">
    <location>
        <begin position="22"/>
        <end position="90"/>
    </location>
</feature>
<reference evidence="4" key="1">
    <citation type="journal article" date="2019" name="Int. J. Syst. Evol. Microbiol.">
        <title>The Global Catalogue of Microorganisms (GCM) 10K type strain sequencing project: providing services to taxonomists for standard genome sequencing and annotation.</title>
        <authorList>
            <consortium name="The Broad Institute Genomics Platform"/>
            <consortium name="The Broad Institute Genome Sequencing Center for Infectious Disease"/>
            <person name="Wu L."/>
            <person name="Ma J."/>
        </authorList>
    </citation>
    <scope>NUCLEOTIDE SEQUENCE [LARGE SCALE GENOMIC DNA]</scope>
    <source>
        <strain evidence="4">CGMCC 1.15197</strain>
    </source>
</reference>